<evidence type="ECO:0000313" key="25">
    <source>
        <dbReference type="Proteomes" id="UP000008792"/>
    </source>
</evidence>
<comment type="similarity">
    <text evidence="3 19">Belongs to the peptidase M1 family.</text>
</comment>
<keyword evidence="9 19" id="KW-0378">Hydrolase</keyword>
<keyword evidence="25" id="KW-1185">Reference proteome</keyword>
<keyword evidence="5" id="KW-0336">GPI-anchor</keyword>
<accession>B4M145</accession>
<dbReference type="InParanoid" id="B4M145"/>
<feature type="binding site" evidence="17">
    <location>
        <position position="360"/>
    </location>
    <ligand>
        <name>Zn(2+)</name>
        <dbReference type="ChEBI" id="CHEBI:29105"/>
        <note>catalytic</note>
    </ligand>
</feature>
<name>B4M145_DROVI</name>
<evidence type="ECO:0000256" key="9">
    <source>
        <dbReference type="ARBA" id="ARBA00022801"/>
    </source>
</evidence>
<evidence type="ECO:0000256" key="5">
    <source>
        <dbReference type="ARBA" id="ARBA00022622"/>
    </source>
</evidence>
<feature type="signal peptide" evidence="20">
    <location>
        <begin position="1"/>
        <end position="29"/>
    </location>
</feature>
<keyword evidence="8 20" id="KW-0732">Signal</keyword>
<dbReference type="InterPro" id="IPR034016">
    <property type="entry name" value="M1_APN-typ"/>
</dbReference>
<dbReference type="FunFam" id="2.60.40.1910:FF:000008">
    <property type="entry name" value="Aminopeptidase"/>
    <property type="match status" value="1"/>
</dbReference>
<keyword evidence="4" id="KW-1003">Cell membrane</keyword>
<dbReference type="Gene3D" id="2.60.40.1910">
    <property type="match status" value="1"/>
</dbReference>
<evidence type="ECO:0000259" key="23">
    <source>
        <dbReference type="Pfam" id="PF17900"/>
    </source>
</evidence>
<keyword evidence="10 17" id="KW-0862">Zinc</keyword>
<dbReference type="FunFam" id="2.60.40.1730:FF:000013">
    <property type="entry name" value="Aminopeptidase"/>
    <property type="match status" value="1"/>
</dbReference>
<dbReference type="FunFam" id="1.10.390.10:FF:000019">
    <property type="entry name" value="Aminopeptidase"/>
    <property type="match status" value="1"/>
</dbReference>
<comment type="cofactor">
    <cofactor evidence="17 19">
        <name>Zn(2+)</name>
        <dbReference type="ChEBI" id="CHEBI:29105"/>
    </cofactor>
    <text evidence="17 19">Binds 1 zinc ion per subunit.</text>
</comment>
<evidence type="ECO:0000313" key="24">
    <source>
        <dbReference type="EMBL" id="EDW67456.2"/>
    </source>
</evidence>
<evidence type="ECO:0000256" key="19">
    <source>
        <dbReference type="RuleBase" id="RU364040"/>
    </source>
</evidence>
<evidence type="ECO:0000256" key="18">
    <source>
        <dbReference type="PIRSR" id="PIRSR634016-4"/>
    </source>
</evidence>
<feature type="transmembrane region" description="Helical" evidence="19">
    <location>
        <begin position="928"/>
        <end position="947"/>
    </location>
</feature>
<dbReference type="FunFam" id="1.25.50.20:FF:000001">
    <property type="entry name" value="Aminopeptidase"/>
    <property type="match status" value="1"/>
</dbReference>
<dbReference type="InterPro" id="IPR042097">
    <property type="entry name" value="Aminopeptidase_N-like_N_sf"/>
</dbReference>
<feature type="active site" description="Proton acceptor" evidence="16">
    <location>
        <position position="361"/>
    </location>
</feature>
<dbReference type="KEGG" id="dvi:6630854"/>
<keyword evidence="19" id="KW-1133">Transmembrane helix</keyword>
<keyword evidence="19" id="KW-0031">Aminopeptidase</keyword>
<gene>
    <name evidence="24" type="primary">Dvir\GJ23068</name>
    <name evidence="24" type="ORF">Dvir_GJ23068</name>
</gene>
<dbReference type="Pfam" id="PF17900">
    <property type="entry name" value="Peptidase_M1_N"/>
    <property type="match status" value="1"/>
</dbReference>
<evidence type="ECO:0000256" key="17">
    <source>
        <dbReference type="PIRSR" id="PIRSR634016-3"/>
    </source>
</evidence>
<feature type="domain" description="Peptidase M1 membrane alanine aminopeptidase" evidence="21">
    <location>
        <begin position="285"/>
        <end position="491"/>
    </location>
</feature>
<dbReference type="Proteomes" id="UP000008792">
    <property type="component" value="Unassembled WGS sequence"/>
</dbReference>
<evidence type="ECO:0000256" key="14">
    <source>
        <dbReference type="ARBA" id="ARBA00023180"/>
    </source>
</evidence>
<dbReference type="PANTHER" id="PTHR11533:SF301">
    <property type="entry name" value="AMINOPEPTIDASE"/>
    <property type="match status" value="1"/>
</dbReference>
<evidence type="ECO:0000259" key="21">
    <source>
        <dbReference type="Pfam" id="PF01433"/>
    </source>
</evidence>
<reference evidence="24 25" key="1">
    <citation type="journal article" date="2007" name="Nature">
        <title>Evolution of genes and genomes on the Drosophila phylogeny.</title>
        <authorList>
            <consortium name="Drosophila 12 Genomes Consortium"/>
            <person name="Clark A.G."/>
            <person name="Eisen M.B."/>
            <person name="Smith D.R."/>
            <person name="Bergman C.M."/>
            <person name="Oliver B."/>
            <person name="Markow T.A."/>
            <person name="Kaufman T.C."/>
            <person name="Kellis M."/>
            <person name="Gelbart W."/>
            <person name="Iyer V.N."/>
            <person name="Pollard D.A."/>
            <person name="Sackton T.B."/>
            <person name="Larracuente A.M."/>
            <person name="Singh N.D."/>
            <person name="Abad J.P."/>
            <person name="Abt D.N."/>
            <person name="Adryan B."/>
            <person name="Aguade M."/>
            <person name="Akashi H."/>
            <person name="Anderson W.W."/>
            <person name="Aquadro C.F."/>
            <person name="Ardell D.H."/>
            <person name="Arguello R."/>
            <person name="Artieri C.G."/>
            <person name="Barbash D.A."/>
            <person name="Barker D."/>
            <person name="Barsanti P."/>
            <person name="Batterham P."/>
            <person name="Batzoglou S."/>
            <person name="Begun D."/>
            <person name="Bhutkar A."/>
            <person name="Blanco E."/>
            <person name="Bosak S.A."/>
            <person name="Bradley R.K."/>
            <person name="Brand A.D."/>
            <person name="Brent M.R."/>
            <person name="Brooks A.N."/>
            <person name="Brown R.H."/>
            <person name="Butlin R.K."/>
            <person name="Caggese C."/>
            <person name="Calvi B.R."/>
            <person name="Bernardo de Carvalho A."/>
            <person name="Caspi A."/>
            <person name="Castrezana S."/>
            <person name="Celniker S.E."/>
            <person name="Chang J.L."/>
            <person name="Chapple C."/>
            <person name="Chatterji S."/>
            <person name="Chinwalla A."/>
            <person name="Civetta A."/>
            <person name="Clifton S.W."/>
            <person name="Comeron J.M."/>
            <person name="Costello J.C."/>
            <person name="Coyne J.A."/>
            <person name="Daub J."/>
            <person name="David R.G."/>
            <person name="Delcher A.L."/>
            <person name="Delehaunty K."/>
            <person name="Do C.B."/>
            <person name="Ebling H."/>
            <person name="Edwards K."/>
            <person name="Eickbush T."/>
            <person name="Evans J.D."/>
            <person name="Filipski A."/>
            <person name="Findeiss S."/>
            <person name="Freyhult E."/>
            <person name="Fulton L."/>
            <person name="Fulton R."/>
            <person name="Garcia A.C."/>
            <person name="Gardiner A."/>
            <person name="Garfield D.A."/>
            <person name="Garvin B.E."/>
            <person name="Gibson G."/>
            <person name="Gilbert D."/>
            <person name="Gnerre S."/>
            <person name="Godfrey J."/>
            <person name="Good R."/>
            <person name="Gotea V."/>
            <person name="Gravely B."/>
            <person name="Greenberg A.J."/>
            <person name="Griffiths-Jones S."/>
            <person name="Gross S."/>
            <person name="Guigo R."/>
            <person name="Gustafson E.A."/>
            <person name="Haerty W."/>
            <person name="Hahn M.W."/>
            <person name="Halligan D.L."/>
            <person name="Halpern A.L."/>
            <person name="Halter G.M."/>
            <person name="Han M.V."/>
            <person name="Heger A."/>
            <person name="Hillier L."/>
            <person name="Hinrichs A.S."/>
            <person name="Holmes I."/>
            <person name="Hoskins R.A."/>
            <person name="Hubisz M.J."/>
            <person name="Hultmark D."/>
            <person name="Huntley M.A."/>
            <person name="Jaffe D.B."/>
            <person name="Jagadeeshan S."/>
            <person name="Jeck W.R."/>
            <person name="Johnson J."/>
            <person name="Jones C.D."/>
            <person name="Jordan W.C."/>
            <person name="Karpen G.H."/>
            <person name="Kataoka E."/>
            <person name="Keightley P.D."/>
            <person name="Kheradpour P."/>
            <person name="Kirkness E.F."/>
            <person name="Koerich L.B."/>
            <person name="Kristiansen K."/>
            <person name="Kudrna D."/>
            <person name="Kulathinal R.J."/>
            <person name="Kumar S."/>
            <person name="Kwok R."/>
            <person name="Lander E."/>
            <person name="Langley C.H."/>
            <person name="Lapoint R."/>
            <person name="Lazzaro B.P."/>
            <person name="Lee S.J."/>
            <person name="Levesque L."/>
            <person name="Li R."/>
            <person name="Lin C.F."/>
            <person name="Lin M.F."/>
            <person name="Lindblad-Toh K."/>
            <person name="Llopart A."/>
            <person name="Long M."/>
            <person name="Low L."/>
            <person name="Lozovsky E."/>
            <person name="Lu J."/>
            <person name="Luo M."/>
            <person name="Machado C.A."/>
            <person name="Makalowski W."/>
            <person name="Marzo M."/>
            <person name="Matsuda M."/>
            <person name="Matzkin L."/>
            <person name="McAllister B."/>
            <person name="McBride C.S."/>
            <person name="McKernan B."/>
            <person name="McKernan K."/>
            <person name="Mendez-Lago M."/>
            <person name="Minx P."/>
            <person name="Mollenhauer M.U."/>
            <person name="Montooth K."/>
            <person name="Mount S.M."/>
            <person name="Mu X."/>
            <person name="Myers E."/>
            <person name="Negre B."/>
            <person name="Newfeld S."/>
            <person name="Nielsen R."/>
            <person name="Noor M.A."/>
            <person name="O'Grady P."/>
            <person name="Pachter L."/>
            <person name="Papaceit M."/>
            <person name="Parisi M.J."/>
            <person name="Parisi M."/>
            <person name="Parts L."/>
            <person name="Pedersen J.S."/>
            <person name="Pesole G."/>
            <person name="Phillippy A.M."/>
            <person name="Ponting C.P."/>
            <person name="Pop M."/>
            <person name="Porcelli D."/>
            <person name="Powell J.R."/>
            <person name="Prohaska S."/>
            <person name="Pruitt K."/>
            <person name="Puig M."/>
            <person name="Quesneville H."/>
            <person name="Ram K.R."/>
            <person name="Rand D."/>
            <person name="Rasmussen M.D."/>
            <person name="Reed L.K."/>
            <person name="Reenan R."/>
            <person name="Reily A."/>
            <person name="Remington K.A."/>
            <person name="Rieger T.T."/>
            <person name="Ritchie M.G."/>
            <person name="Robin C."/>
            <person name="Rogers Y.H."/>
            <person name="Rohde C."/>
            <person name="Rozas J."/>
            <person name="Rubenfield M.J."/>
            <person name="Ruiz A."/>
            <person name="Russo S."/>
            <person name="Salzberg S.L."/>
            <person name="Sanchez-Gracia A."/>
            <person name="Saranga D.J."/>
            <person name="Sato H."/>
            <person name="Schaeffer S.W."/>
            <person name="Schatz M.C."/>
            <person name="Schlenke T."/>
            <person name="Schwartz R."/>
            <person name="Segarra C."/>
            <person name="Singh R.S."/>
            <person name="Sirot L."/>
            <person name="Sirota M."/>
            <person name="Sisneros N.B."/>
            <person name="Smith C.D."/>
            <person name="Smith T.F."/>
            <person name="Spieth J."/>
            <person name="Stage D.E."/>
            <person name="Stark A."/>
            <person name="Stephan W."/>
            <person name="Strausberg R.L."/>
            <person name="Strempel S."/>
            <person name="Sturgill D."/>
            <person name="Sutton G."/>
            <person name="Sutton G.G."/>
            <person name="Tao W."/>
            <person name="Teichmann S."/>
            <person name="Tobari Y.N."/>
            <person name="Tomimura Y."/>
            <person name="Tsolas J.M."/>
            <person name="Valente V.L."/>
            <person name="Venter E."/>
            <person name="Venter J.C."/>
            <person name="Vicario S."/>
            <person name="Vieira F.G."/>
            <person name="Vilella A.J."/>
            <person name="Villasante A."/>
            <person name="Walenz B."/>
            <person name="Wang J."/>
            <person name="Wasserman M."/>
            <person name="Watts T."/>
            <person name="Wilson D."/>
            <person name="Wilson R.K."/>
            <person name="Wing R.A."/>
            <person name="Wolfner M.F."/>
            <person name="Wong A."/>
            <person name="Wong G.K."/>
            <person name="Wu C.I."/>
            <person name="Wu G."/>
            <person name="Yamamoto D."/>
            <person name="Yang H.P."/>
            <person name="Yang S.P."/>
            <person name="Yorke J.A."/>
            <person name="Yoshida K."/>
            <person name="Zdobnov E."/>
            <person name="Zhang P."/>
            <person name="Zhang Y."/>
            <person name="Zimin A.V."/>
            <person name="Baldwin J."/>
            <person name="Abdouelleil A."/>
            <person name="Abdulkadir J."/>
            <person name="Abebe A."/>
            <person name="Abera B."/>
            <person name="Abreu J."/>
            <person name="Acer S.C."/>
            <person name="Aftuck L."/>
            <person name="Alexander A."/>
            <person name="An P."/>
            <person name="Anderson E."/>
            <person name="Anderson S."/>
            <person name="Arachi H."/>
            <person name="Azer M."/>
            <person name="Bachantsang P."/>
            <person name="Barry A."/>
            <person name="Bayul T."/>
            <person name="Berlin A."/>
            <person name="Bessette D."/>
            <person name="Bloom T."/>
            <person name="Blye J."/>
            <person name="Boguslavskiy L."/>
            <person name="Bonnet C."/>
            <person name="Boukhgalter B."/>
            <person name="Bourzgui I."/>
            <person name="Brown A."/>
            <person name="Cahill P."/>
            <person name="Channer S."/>
            <person name="Cheshatsang Y."/>
            <person name="Chuda L."/>
            <person name="Citroen M."/>
            <person name="Collymore A."/>
            <person name="Cooke P."/>
            <person name="Costello M."/>
            <person name="D'Aco K."/>
            <person name="Daza R."/>
            <person name="De Haan G."/>
            <person name="DeGray S."/>
            <person name="DeMaso C."/>
            <person name="Dhargay N."/>
            <person name="Dooley K."/>
            <person name="Dooley E."/>
            <person name="Doricent M."/>
            <person name="Dorje P."/>
            <person name="Dorjee K."/>
            <person name="Dupes A."/>
            <person name="Elong R."/>
            <person name="Falk J."/>
            <person name="Farina A."/>
            <person name="Faro S."/>
            <person name="Ferguson D."/>
            <person name="Fisher S."/>
            <person name="Foley C.D."/>
            <person name="Franke A."/>
            <person name="Friedrich D."/>
            <person name="Gadbois L."/>
            <person name="Gearin G."/>
            <person name="Gearin C.R."/>
            <person name="Giannoukos G."/>
            <person name="Goode T."/>
            <person name="Graham J."/>
            <person name="Grandbois E."/>
            <person name="Grewal S."/>
            <person name="Gyaltsen K."/>
            <person name="Hafez N."/>
            <person name="Hagos B."/>
            <person name="Hall J."/>
            <person name="Henson C."/>
            <person name="Hollinger A."/>
            <person name="Honan T."/>
            <person name="Huard M.D."/>
            <person name="Hughes L."/>
            <person name="Hurhula B."/>
            <person name="Husby M.E."/>
            <person name="Kamat A."/>
            <person name="Kanga B."/>
            <person name="Kashin S."/>
            <person name="Khazanovich D."/>
            <person name="Kisner P."/>
            <person name="Lance K."/>
            <person name="Lara M."/>
            <person name="Lee W."/>
            <person name="Lennon N."/>
            <person name="Letendre F."/>
            <person name="LeVine R."/>
            <person name="Lipovsky A."/>
            <person name="Liu X."/>
            <person name="Liu J."/>
            <person name="Liu S."/>
            <person name="Lokyitsang T."/>
            <person name="Lokyitsang Y."/>
            <person name="Lubonja R."/>
            <person name="Lui A."/>
            <person name="MacDonald P."/>
            <person name="Magnisalis V."/>
            <person name="Maru K."/>
            <person name="Matthews C."/>
            <person name="McCusker W."/>
            <person name="McDonough S."/>
            <person name="Mehta T."/>
            <person name="Meldrim J."/>
            <person name="Meneus L."/>
            <person name="Mihai O."/>
            <person name="Mihalev A."/>
            <person name="Mihova T."/>
            <person name="Mittelman R."/>
            <person name="Mlenga V."/>
            <person name="Montmayeur A."/>
            <person name="Mulrain L."/>
            <person name="Navidi A."/>
            <person name="Naylor J."/>
            <person name="Negash T."/>
            <person name="Nguyen T."/>
            <person name="Nguyen N."/>
            <person name="Nicol R."/>
            <person name="Norbu C."/>
            <person name="Norbu N."/>
            <person name="Novod N."/>
            <person name="O'Neill B."/>
            <person name="Osman S."/>
            <person name="Markiewicz E."/>
            <person name="Oyono O.L."/>
            <person name="Patti C."/>
            <person name="Phunkhang P."/>
            <person name="Pierre F."/>
            <person name="Priest M."/>
            <person name="Raghuraman S."/>
            <person name="Rege F."/>
            <person name="Reyes R."/>
            <person name="Rise C."/>
            <person name="Rogov P."/>
            <person name="Ross K."/>
            <person name="Ryan E."/>
            <person name="Settipalli S."/>
            <person name="Shea T."/>
            <person name="Sherpa N."/>
            <person name="Shi L."/>
            <person name="Shih D."/>
            <person name="Sparrow T."/>
            <person name="Spaulding J."/>
            <person name="Stalker J."/>
            <person name="Stange-Thomann N."/>
            <person name="Stavropoulos S."/>
            <person name="Stone C."/>
            <person name="Strader C."/>
            <person name="Tesfaye S."/>
            <person name="Thomson T."/>
            <person name="Thoulutsang Y."/>
            <person name="Thoulutsang D."/>
            <person name="Topham K."/>
            <person name="Topping I."/>
            <person name="Tsamla T."/>
            <person name="Vassiliev H."/>
            <person name="Vo A."/>
            <person name="Wangchuk T."/>
            <person name="Wangdi T."/>
            <person name="Weiand M."/>
            <person name="Wilkinson J."/>
            <person name="Wilson A."/>
            <person name="Yadav S."/>
            <person name="Young G."/>
            <person name="Yu Q."/>
            <person name="Zembek L."/>
            <person name="Zhong D."/>
            <person name="Zimmer A."/>
            <person name="Zwirko Z."/>
            <person name="Jaffe D.B."/>
            <person name="Alvarez P."/>
            <person name="Brockman W."/>
            <person name="Butler J."/>
            <person name="Chin C."/>
            <person name="Gnerre S."/>
            <person name="Grabherr M."/>
            <person name="Kleber M."/>
            <person name="Mauceli E."/>
            <person name="MacCallum I."/>
        </authorList>
    </citation>
    <scope>NUCLEOTIDE SEQUENCE [LARGE SCALE GENOMIC DNA]</scope>
    <source>
        <strain evidence="25">Tucson 15010-1051.87</strain>
    </source>
</reference>
<feature type="chain" id="PRO_5006457572" description="Aminopeptidase" evidence="20">
    <location>
        <begin position="30"/>
        <end position="948"/>
    </location>
</feature>
<keyword evidence="11 19" id="KW-0482">Metalloprotease</keyword>
<dbReference type="CDD" id="cd09601">
    <property type="entry name" value="M1_APN-Q_like"/>
    <property type="match status" value="1"/>
</dbReference>
<dbReference type="Gene3D" id="2.60.40.1730">
    <property type="entry name" value="tricorn interacting facor f3 domain"/>
    <property type="match status" value="1"/>
</dbReference>
<dbReference type="PRINTS" id="PR00756">
    <property type="entry name" value="ALADIPTASE"/>
</dbReference>
<comment type="catalytic activity">
    <reaction evidence="1">
        <text>Release of an N-terminal amino acid, Xaa-|-Yaa- from a peptide, amide or arylamide. Xaa is preferably Ala, but may be most amino acids including Pro (slow action). When a terminal hydrophobic residue is followed by a prolyl residue, the two may be released as an intact Xaa-Pro dipeptide.</text>
        <dbReference type="EC" id="3.4.11.2"/>
    </reaction>
</comment>
<dbReference type="GO" id="GO:0070006">
    <property type="term" value="F:metalloaminopeptidase activity"/>
    <property type="evidence" value="ECO:0007669"/>
    <property type="project" value="TreeGrafter"/>
</dbReference>
<dbReference type="SUPFAM" id="SSF55486">
    <property type="entry name" value="Metalloproteases ('zincins'), catalytic domain"/>
    <property type="match status" value="1"/>
</dbReference>
<evidence type="ECO:0000256" key="1">
    <source>
        <dbReference type="ARBA" id="ARBA00000098"/>
    </source>
</evidence>
<feature type="domain" description="Aminopeptidase N-like N-terminal" evidence="23">
    <location>
        <begin position="58"/>
        <end position="255"/>
    </location>
</feature>
<evidence type="ECO:0000256" key="20">
    <source>
        <dbReference type="SAM" id="SignalP"/>
    </source>
</evidence>
<evidence type="ECO:0000256" key="13">
    <source>
        <dbReference type="ARBA" id="ARBA00023157"/>
    </source>
</evidence>
<keyword evidence="15" id="KW-0449">Lipoprotein</keyword>
<dbReference type="Pfam" id="PF01433">
    <property type="entry name" value="Peptidase_M1"/>
    <property type="match status" value="1"/>
</dbReference>
<keyword evidence="19" id="KW-0812">Transmembrane</keyword>
<dbReference type="GO" id="GO:0043171">
    <property type="term" value="P:peptide catabolic process"/>
    <property type="evidence" value="ECO:0007669"/>
    <property type="project" value="TreeGrafter"/>
</dbReference>
<keyword evidence="6 19" id="KW-0645">Protease</keyword>
<dbReference type="AlphaFoldDB" id="B4M145"/>
<dbReference type="InterPro" id="IPR045357">
    <property type="entry name" value="Aminopeptidase_N-like_N"/>
</dbReference>
<dbReference type="GO" id="GO:0016285">
    <property type="term" value="F:alanyl aminopeptidase activity"/>
    <property type="evidence" value="ECO:0007669"/>
    <property type="project" value="UniProtKB-EC"/>
</dbReference>
<dbReference type="Gene3D" id="1.25.50.20">
    <property type="match status" value="1"/>
</dbReference>
<evidence type="ECO:0000256" key="3">
    <source>
        <dbReference type="ARBA" id="ARBA00010136"/>
    </source>
</evidence>
<dbReference type="GO" id="GO:0005737">
    <property type="term" value="C:cytoplasm"/>
    <property type="evidence" value="ECO:0007669"/>
    <property type="project" value="TreeGrafter"/>
</dbReference>
<evidence type="ECO:0000256" key="12">
    <source>
        <dbReference type="ARBA" id="ARBA00023136"/>
    </source>
</evidence>
<evidence type="ECO:0000256" key="4">
    <source>
        <dbReference type="ARBA" id="ARBA00022475"/>
    </source>
</evidence>
<dbReference type="STRING" id="7244.B4M145"/>
<evidence type="ECO:0000259" key="22">
    <source>
        <dbReference type="Pfam" id="PF11838"/>
    </source>
</evidence>
<evidence type="ECO:0000256" key="11">
    <source>
        <dbReference type="ARBA" id="ARBA00023049"/>
    </source>
</evidence>
<dbReference type="eggNOG" id="KOG1046">
    <property type="taxonomic scope" value="Eukaryota"/>
</dbReference>
<dbReference type="InterPro" id="IPR024571">
    <property type="entry name" value="ERAP1-like_C_dom"/>
</dbReference>
<dbReference type="GO" id="GO:0042277">
    <property type="term" value="F:peptide binding"/>
    <property type="evidence" value="ECO:0007669"/>
    <property type="project" value="TreeGrafter"/>
</dbReference>
<dbReference type="InterPro" id="IPR001930">
    <property type="entry name" value="Peptidase_M1"/>
</dbReference>
<protein>
    <recommendedName>
        <fullName evidence="19">Aminopeptidase</fullName>
        <ecNumber evidence="19">3.4.11.-</ecNumber>
    </recommendedName>
</protein>
<keyword evidence="12 19" id="KW-0472">Membrane</keyword>
<evidence type="ECO:0000256" key="7">
    <source>
        <dbReference type="ARBA" id="ARBA00022723"/>
    </source>
</evidence>
<keyword evidence="7 17" id="KW-0479">Metal-binding</keyword>
<evidence type="ECO:0000256" key="2">
    <source>
        <dbReference type="ARBA" id="ARBA00004609"/>
    </source>
</evidence>
<dbReference type="InterPro" id="IPR014782">
    <property type="entry name" value="Peptidase_M1_dom"/>
</dbReference>
<feature type="binding site" evidence="17">
    <location>
        <position position="383"/>
    </location>
    <ligand>
        <name>Zn(2+)</name>
        <dbReference type="ChEBI" id="CHEBI:29105"/>
        <note>catalytic</note>
    </ligand>
</feature>
<proteinExistence type="inferred from homology"/>
<comment type="subcellular location">
    <subcellularLocation>
        <location evidence="2">Cell membrane</location>
        <topology evidence="2">Lipid-anchor</topology>
        <topology evidence="2">GPI-anchor</topology>
    </subcellularLocation>
</comment>
<keyword evidence="14" id="KW-0325">Glycoprotein</keyword>
<dbReference type="GO" id="GO:0005615">
    <property type="term" value="C:extracellular space"/>
    <property type="evidence" value="ECO:0007669"/>
    <property type="project" value="TreeGrafter"/>
</dbReference>
<evidence type="ECO:0000256" key="10">
    <source>
        <dbReference type="ARBA" id="ARBA00022833"/>
    </source>
</evidence>
<dbReference type="Pfam" id="PF11838">
    <property type="entry name" value="ERAP1_C"/>
    <property type="match status" value="1"/>
</dbReference>
<feature type="site" description="Transition state stabilizer" evidence="18">
    <location>
        <position position="447"/>
    </location>
</feature>
<feature type="domain" description="ERAP1-like C-terminal" evidence="22">
    <location>
        <begin position="591"/>
        <end position="896"/>
    </location>
</feature>
<evidence type="ECO:0000256" key="6">
    <source>
        <dbReference type="ARBA" id="ARBA00022670"/>
    </source>
</evidence>
<dbReference type="PANTHER" id="PTHR11533">
    <property type="entry name" value="PROTEASE M1 ZINC METALLOPROTEASE"/>
    <property type="match status" value="1"/>
</dbReference>
<evidence type="ECO:0000256" key="15">
    <source>
        <dbReference type="ARBA" id="ARBA00023288"/>
    </source>
</evidence>
<dbReference type="SUPFAM" id="SSF63737">
    <property type="entry name" value="Leukotriene A4 hydrolase N-terminal domain"/>
    <property type="match status" value="1"/>
</dbReference>
<evidence type="ECO:0000256" key="8">
    <source>
        <dbReference type="ARBA" id="ARBA00022729"/>
    </source>
</evidence>
<feature type="binding site" evidence="17">
    <location>
        <position position="364"/>
    </location>
    <ligand>
        <name>Zn(2+)</name>
        <dbReference type="ChEBI" id="CHEBI:29105"/>
        <note>catalytic</note>
    </ligand>
</feature>
<dbReference type="GO" id="GO:0006508">
    <property type="term" value="P:proteolysis"/>
    <property type="evidence" value="ECO:0007669"/>
    <property type="project" value="UniProtKB-KW"/>
</dbReference>
<dbReference type="EMBL" id="CH940650">
    <property type="protein sequence ID" value="EDW67456.2"/>
    <property type="molecule type" value="Genomic_DNA"/>
</dbReference>
<dbReference type="GO" id="GO:0005886">
    <property type="term" value="C:plasma membrane"/>
    <property type="evidence" value="ECO:0007669"/>
    <property type="project" value="UniProtKB-SubCell"/>
</dbReference>
<dbReference type="InterPro" id="IPR027268">
    <property type="entry name" value="Peptidase_M4/M1_CTD_sf"/>
</dbReference>
<dbReference type="OrthoDB" id="10031169at2759"/>
<sequence length="948" mass="107961">MGTANRWKIPMFALRLAVFWAACLCAVLAAPRQQLDLQPPTSYAAENSEYRLPEIINPINYNISLRPYLLESDGDKRFTFDGEVWIEIEPVVKTKYVVLHSKNLTYSLSEYWTKPATEGATVTRTAQTLVSQSDETDVRNLTVTVDLEASQRYILHFVYTGLMQDDMHGFYRSYYVNDNNETKWLGSTQFQTNHARRAFPSFDEPQFKATFDVTLKRHRTFTSVSNTRQLSSTPTDNNEYYLDVYNTTPKMSTYLLAFIISEFTVRKDDQFGVLARPEFYPQTQYSFNVGRLILEEMGTYLNLSYYTLGNDKMDMAAIPDFSAGAMENWGLLTYRERSLLVDESATTLSSRQSIAAVVAHEQAHMWFGDLVTCKWWSYTWLNEGFARYFQYFGTAFVETEWELEKQFVVDQIQSVMAMDSTNATNPLSDLDTYTPAHLSRMFNSISYNKGATFIRMIEHTMGSENFRKSLQEYLVKYQYQSSVPEYLLGAWQANWPNDRFNSSSEHIFYNFTTQVGYPLINAKLSSDGKSVEFSQKRFLLKENDGADASLTYTVPISYTTSLEKNFADTKPKFVLAASTPHTVTFTNAVTWVLANIQETGYYRVNYTESNWHAIHAALASTNWSDIHEVNRAQVVDDLLNLARAGHILYDLTLQVLEYLETETNYIPWTAAFNGFNYLAIRLGTDTAHFGNYIRQLTNKAYNQLGFNETSNDDALDIYLRTKVLSWSCRFGNADCISKAQSHFKSLSTVPKNIRSVVYCVALREGGSAEFEALYEKFKTEKVATEETLLQNSFGCVKQNTLIERVFNLTVSDEIRRQDKSSVLSTLYTENNENVGPVFELVTKRFEELAVAMGGYSSVATVISNIAARFTEQSQYEELQNFNNANSAKFGSSAATLLAAEATVKENLEWATSKLGTFRTYLAQRNGSAMLSGFSLLTLLLVALVTLLR</sequence>
<keyword evidence="13" id="KW-1015">Disulfide bond</keyword>
<evidence type="ECO:0000256" key="16">
    <source>
        <dbReference type="PIRSR" id="PIRSR634016-1"/>
    </source>
</evidence>
<dbReference type="EC" id="3.4.11.-" evidence="19"/>
<dbReference type="Gene3D" id="1.10.390.10">
    <property type="entry name" value="Neutral Protease Domain 2"/>
    <property type="match status" value="1"/>
</dbReference>
<dbReference type="InterPro" id="IPR050344">
    <property type="entry name" value="Peptidase_M1_aminopeptidases"/>
</dbReference>
<organism evidence="24 25">
    <name type="scientific">Drosophila virilis</name>
    <name type="common">Fruit fly</name>
    <dbReference type="NCBI Taxonomy" id="7244"/>
    <lineage>
        <taxon>Eukaryota</taxon>
        <taxon>Metazoa</taxon>
        <taxon>Ecdysozoa</taxon>
        <taxon>Arthropoda</taxon>
        <taxon>Hexapoda</taxon>
        <taxon>Insecta</taxon>
        <taxon>Pterygota</taxon>
        <taxon>Neoptera</taxon>
        <taxon>Endopterygota</taxon>
        <taxon>Diptera</taxon>
        <taxon>Brachycera</taxon>
        <taxon>Muscomorpha</taxon>
        <taxon>Ephydroidea</taxon>
        <taxon>Drosophilidae</taxon>
        <taxon>Drosophila</taxon>
    </lineage>
</organism>
<dbReference type="FunCoup" id="B4M145">
    <property type="interactions" value="100"/>
</dbReference>
<dbReference type="GO" id="GO:0098552">
    <property type="term" value="C:side of membrane"/>
    <property type="evidence" value="ECO:0007669"/>
    <property type="project" value="UniProtKB-KW"/>
</dbReference>
<dbReference type="GO" id="GO:0008270">
    <property type="term" value="F:zinc ion binding"/>
    <property type="evidence" value="ECO:0007669"/>
    <property type="project" value="UniProtKB-UniRule"/>
</dbReference>
<dbReference type="HOGENOM" id="CLU_003705_2_0_1"/>